<dbReference type="Pfam" id="PF04955">
    <property type="entry name" value="HupE_UreJ"/>
    <property type="match status" value="1"/>
</dbReference>
<keyword evidence="1" id="KW-0472">Membrane</keyword>
<keyword evidence="1" id="KW-1133">Transmembrane helix</keyword>
<feature type="transmembrane region" description="Helical" evidence="1">
    <location>
        <begin position="144"/>
        <end position="168"/>
    </location>
</feature>
<feature type="signal peptide" evidence="2">
    <location>
        <begin position="1"/>
        <end position="23"/>
    </location>
</feature>
<dbReference type="AlphaFoldDB" id="A0A939DHV8"/>
<feature type="transmembrane region" description="Helical" evidence="1">
    <location>
        <begin position="175"/>
        <end position="193"/>
    </location>
</feature>
<feature type="transmembrane region" description="Helical" evidence="1">
    <location>
        <begin position="91"/>
        <end position="110"/>
    </location>
</feature>
<reference evidence="3" key="1">
    <citation type="submission" date="2021-02" db="EMBL/GenBank/DDBJ databases">
        <title>PHA producing bacteria isolated from coastal sediment in Guangdong, Shenzhen.</title>
        <authorList>
            <person name="Zheng W."/>
            <person name="Yu S."/>
            <person name="Huang Y."/>
        </authorList>
    </citation>
    <scope>NUCLEOTIDE SEQUENCE</scope>
    <source>
        <strain evidence="3">TN14-10</strain>
    </source>
</reference>
<protein>
    <submittedName>
        <fullName evidence="3">HupE/UreJ family protein</fullName>
    </submittedName>
</protein>
<name>A0A939DHV8_9GAMM</name>
<dbReference type="PIRSF" id="PIRSF016919">
    <property type="entry name" value="HupE_UreJ"/>
    <property type="match status" value="1"/>
</dbReference>
<feature type="transmembrane region" description="Helical" evidence="1">
    <location>
        <begin position="115"/>
        <end position="132"/>
    </location>
</feature>
<evidence type="ECO:0000313" key="3">
    <source>
        <dbReference type="EMBL" id="MBN7798146.1"/>
    </source>
</evidence>
<keyword evidence="2" id="KW-0732">Signal</keyword>
<organism evidence="3 4">
    <name type="scientific">Parahaliea mediterranea</name>
    <dbReference type="NCBI Taxonomy" id="651086"/>
    <lineage>
        <taxon>Bacteria</taxon>
        <taxon>Pseudomonadati</taxon>
        <taxon>Pseudomonadota</taxon>
        <taxon>Gammaproteobacteria</taxon>
        <taxon>Cellvibrionales</taxon>
        <taxon>Halieaceae</taxon>
        <taxon>Parahaliea</taxon>
    </lineage>
</organism>
<feature type="chain" id="PRO_5037738206" evidence="2">
    <location>
        <begin position="24"/>
        <end position="196"/>
    </location>
</feature>
<proteinExistence type="predicted"/>
<feature type="transmembrane region" description="Helical" evidence="1">
    <location>
        <begin position="66"/>
        <end position="85"/>
    </location>
</feature>
<gene>
    <name evidence="3" type="ORF">JYP50_16165</name>
</gene>
<feature type="transmembrane region" description="Helical" evidence="1">
    <location>
        <begin position="39"/>
        <end position="59"/>
    </location>
</feature>
<sequence length="196" mass="19881">MTMPAHLLAVATLLLGFASGASAHETTGFGGGFSSGFMHPLLGWDHVAAMVAVGLWGAFLKNPAIWLLPVVFPLVMAVGGALGVAGVPLPGVEIGIAASAIVLGSMVLLALRPPLWVAVTLVGVFALFHGHAHGTELPHAAGPLAYSVGFVLATGLLHLCGIAFGLLTRWRFGKTLVRAGGAVIALAGAIFLIRAV</sequence>
<evidence type="ECO:0000256" key="2">
    <source>
        <dbReference type="SAM" id="SignalP"/>
    </source>
</evidence>
<evidence type="ECO:0000313" key="4">
    <source>
        <dbReference type="Proteomes" id="UP000664303"/>
    </source>
</evidence>
<keyword evidence="1" id="KW-0812">Transmembrane</keyword>
<evidence type="ECO:0000256" key="1">
    <source>
        <dbReference type="SAM" id="Phobius"/>
    </source>
</evidence>
<dbReference type="Proteomes" id="UP000664303">
    <property type="component" value="Unassembled WGS sequence"/>
</dbReference>
<dbReference type="InterPro" id="IPR007038">
    <property type="entry name" value="HupE_UreJ"/>
</dbReference>
<keyword evidence="4" id="KW-1185">Reference proteome</keyword>
<comment type="caution">
    <text evidence="3">The sequence shown here is derived from an EMBL/GenBank/DDBJ whole genome shotgun (WGS) entry which is preliminary data.</text>
</comment>
<accession>A0A939DHV8</accession>
<dbReference type="EMBL" id="JAFKCZ010000012">
    <property type="protein sequence ID" value="MBN7798146.1"/>
    <property type="molecule type" value="Genomic_DNA"/>
</dbReference>